<comment type="caution">
    <text evidence="2">The sequence shown here is derived from an EMBL/GenBank/DDBJ whole genome shotgun (WGS) entry which is preliminary data.</text>
</comment>
<dbReference type="EMBL" id="JAPFAR010000001">
    <property type="protein sequence ID" value="MDI3349349.1"/>
    <property type="molecule type" value="Genomic_DNA"/>
</dbReference>
<sequence length="547" mass="65396">MKIRRMTHRLKLILLSIFTSLLFLFFVIILFLKLSNPYKVSIYNYESYLNKDIINKVKKDYSYHVFTNLDEFTRAIKNKKAVAGVSSDYQIARLILENKLKKINFQKAFNITYNDNNKKEIIMNLYTKEVKKQFDFYDNWIIEEIKKINPENTIYENKFKPYIYYNDKKEILGFEVDGENGIDSFYEFLIPYFTLDKMIVYNTENFEIFKNKRNNVVSSANFDEIKNGMEWYNIIKSLVQKYKNPRIYWTNWFLDNAMIGQFYKYYLNDNTQRDLNGNWKLLDKTNYEDIFDHFNKFVLDATGASIKDINRNKLVTDGQELVSSIIEPINGKADIAIMYNGDALDAYYGKDNFASLEESNNISFVRPKYSYTNIDAWIISKDTNNFESDKLLSRLNKYIFSDVIKNENDLNREYIQNVYQEIKENSGLDQNTIKHNLFRNENETKSLDEIDANFYKENYDFFKNAFAYENLPNINNFDVINYTPSYKNIKNFLKDWYFLDKNKNPDLKAISIFDLETASNVEFRPYQPLDLELKTKMIDYYYQKTKS</sequence>
<feature type="transmembrane region" description="Helical" evidence="1">
    <location>
        <begin position="12"/>
        <end position="32"/>
    </location>
</feature>
<reference evidence="2" key="1">
    <citation type="submission" date="2022-11" db="EMBL/GenBank/DDBJ databases">
        <title>Draft genome of Mycoplasma arginini isolated from fly.</title>
        <authorList>
            <person name="Severgnini M."/>
            <person name="Gioia G."/>
            <person name="Cremonesi P."/>
            <person name="Moroni P."/>
            <person name="Addis M.F."/>
            <person name="Castiglioni B."/>
        </authorList>
    </citation>
    <scope>NUCLEOTIDE SEQUENCE</scope>
    <source>
        <strain evidence="2">QMP CG1-1632</strain>
    </source>
</reference>
<gene>
    <name evidence="2" type="ORF">DCBHLPFO_00122</name>
</gene>
<keyword evidence="1" id="KW-1133">Transmembrane helix</keyword>
<name>A0AA43QWS8_MYCAR</name>
<evidence type="ECO:0000313" key="3">
    <source>
        <dbReference type="Proteomes" id="UP001162175"/>
    </source>
</evidence>
<dbReference type="RefSeq" id="WP_268164403.1">
    <property type="nucleotide sequence ID" value="NZ_JAPFAR010000001.1"/>
</dbReference>
<keyword evidence="1" id="KW-0812">Transmembrane</keyword>
<dbReference type="AlphaFoldDB" id="A0AA43QWS8"/>
<dbReference type="Proteomes" id="UP001162175">
    <property type="component" value="Unassembled WGS sequence"/>
</dbReference>
<organism evidence="2 3">
    <name type="scientific">Mycoplasmopsis arginini</name>
    <name type="common">Mycoplasma arginini</name>
    <dbReference type="NCBI Taxonomy" id="2094"/>
    <lineage>
        <taxon>Bacteria</taxon>
        <taxon>Bacillati</taxon>
        <taxon>Mycoplasmatota</taxon>
        <taxon>Mycoplasmoidales</taxon>
        <taxon>Metamycoplasmataceae</taxon>
        <taxon>Mycoplasmopsis</taxon>
    </lineage>
</organism>
<dbReference type="Gene3D" id="3.40.190.10">
    <property type="entry name" value="Periplasmic binding protein-like II"/>
    <property type="match status" value="1"/>
</dbReference>
<evidence type="ECO:0000256" key="1">
    <source>
        <dbReference type="SAM" id="Phobius"/>
    </source>
</evidence>
<proteinExistence type="predicted"/>
<evidence type="ECO:0000313" key="2">
    <source>
        <dbReference type="EMBL" id="MDI3349349.1"/>
    </source>
</evidence>
<keyword evidence="1" id="KW-0472">Membrane</keyword>
<protein>
    <submittedName>
        <fullName evidence="2">Uncharacterized protein</fullName>
    </submittedName>
</protein>
<accession>A0AA43QWS8</accession>